<accession>A0A514TUJ5</accession>
<organism evidence="2 3">
    <name type="scientific">Aeromonas phage PS1</name>
    <dbReference type="NCBI Taxonomy" id="2591406"/>
    <lineage>
        <taxon>Viruses</taxon>
        <taxon>Duplodnaviria</taxon>
        <taxon>Heunggongvirae</taxon>
        <taxon>Uroviricota</taxon>
        <taxon>Caudoviricetes</taxon>
        <taxon>Chimalliviridae</taxon>
        <taxon>Ferozepurvirus</taxon>
        <taxon>Ferozepurvirus PS1</taxon>
    </lineage>
</organism>
<name>A0A514TUJ5_9CAUD</name>
<keyword evidence="1" id="KW-0472">Membrane</keyword>
<evidence type="ECO:0000256" key="1">
    <source>
        <dbReference type="SAM" id="Phobius"/>
    </source>
</evidence>
<evidence type="ECO:0000313" key="3">
    <source>
        <dbReference type="Proteomes" id="UP000317703"/>
    </source>
</evidence>
<dbReference type="EMBL" id="MN032614">
    <property type="protein sequence ID" value="QDJ96691.1"/>
    <property type="molecule type" value="Genomic_DNA"/>
</dbReference>
<feature type="transmembrane region" description="Helical" evidence="1">
    <location>
        <begin position="7"/>
        <end position="24"/>
    </location>
</feature>
<keyword evidence="3" id="KW-1185">Reference proteome</keyword>
<feature type="transmembrane region" description="Helical" evidence="1">
    <location>
        <begin position="36"/>
        <end position="58"/>
    </location>
</feature>
<gene>
    <name evidence="2" type="ORF">PS1_0180</name>
</gene>
<protein>
    <submittedName>
        <fullName evidence="2">Uncharacterized protein</fullName>
    </submittedName>
</protein>
<sequence length="87" mass="10139">MSIREFIILFCGSAMFFGLLPNLIDKTGKEFEVTLMLFGLFALCLLLTCATYYIEWLIKKENKRRLKKGSKDQNENLSILSDFFKDD</sequence>
<keyword evidence="1" id="KW-0812">Transmembrane</keyword>
<dbReference type="Proteomes" id="UP000317703">
    <property type="component" value="Segment"/>
</dbReference>
<keyword evidence="1" id="KW-1133">Transmembrane helix</keyword>
<proteinExistence type="predicted"/>
<evidence type="ECO:0000313" key="2">
    <source>
        <dbReference type="EMBL" id="QDJ96691.1"/>
    </source>
</evidence>
<reference evidence="2" key="1">
    <citation type="submission" date="2019-06" db="EMBL/GenBank/DDBJ databases">
        <title>Complete genome sequence of Aeromonas hydrophila bacteriophage PS1.</title>
        <authorList>
            <person name="Rai S."/>
            <person name="Tyagi A."/>
            <person name="Kumar N."/>
            <person name="Singh N."/>
        </authorList>
    </citation>
    <scope>NUCLEOTIDE SEQUENCE [LARGE SCALE GENOMIC DNA]</scope>
</reference>